<keyword evidence="7" id="KW-1185">Reference proteome</keyword>
<dbReference type="RefSeq" id="WP_332081172.1">
    <property type="nucleotide sequence ID" value="NZ_JAZHYN010000014.1"/>
</dbReference>
<proteinExistence type="inferred from homology"/>
<dbReference type="PANTHER" id="PTHR23073">
    <property type="entry name" value="26S PROTEASOME REGULATORY SUBUNIT"/>
    <property type="match status" value="1"/>
</dbReference>
<evidence type="ECO:0000256" key="3">
    <source>
        <dbReference type="ARBA" id="ARBA00022840"/>
    </source>
</evidence>
<dbReference type="SMART" id="SM00382">
    <property type="entry name" value="AAA"/>
    <property type="match status" value="1"/>
</dbReference>
<feature type="region of interest" description="Disordered" evidence="4">
    <location>
        <begin position="1"/>
        <end position="20"/>
    </location>
</feature>
<dbReference type="InterPro" id="IPR003959">
    <property type="entry name" value="ATPase_AAA_core"/>
</dbReference>
<dbReference type="InterPro" id="IPR003593">
    <property type="entry name" value="AAA+_ATPase"/>
</dbReference>
<name>A0ABU7XGB0_9HYPH</name>
<dbReference type="EMBL" id="JAZHYN010000014">
    <property type="protein sequence ID" value="MEF3366189.1"/>
    <property type="molecule type" value="Genomic_DNA"/>
</dbReference>
<sequence>MVASDQNFIPGATGTNSAERRKRDLEDQIDILRELDEQRRKSADLRDYGIRVLEWLYNRTDREKFEKVLYYGLIDCFSRHSAGNYEDLSKNCRDKAGIFSALKLEEISKHDSPVLFAACGLQACVATPGMSYSKAALLCYYYIAREMYTADAPRWSIGGIRESPEDQLEESPRITAQCVRAILRFIEHQEASRHYIACLRERDDQIRRLKSPSHEHVQDWTKIELSRVNVECFITLKRCASKLVFPVRSLSPSDLENAVLTKEIIRELKSTADTISDSFKEVINEITRYWRKEKRNKPIDSRTLFGHERALLAISSGLDITKTIQSSFTNTTATDDTEENFAHHQNVFQSIEEGLERAAKNMRGMLLPAANYLENVLDHELVSALVYGRAREPARIVTSASALLSLDKRRGHDKKIKEAVSFVYSSVSDTGEFPIPRPERTRRESLGTPFPMEAIEAFAGLLRLTIGIPSDEVVVDLTRRMLRFFEDNRARDLTSARDVNDLPVEIDDPIHAGWHHPFHEATPHFDPQTTIVAVNALAAINRMLDEKINDTILKFFSVKKPGIDLDSRLNLNSLFYPDYGLVSEKKNTKPISPPKFEKQWPDHFGREDSIAVTLQKMRAHIQRISLGPEVDLPCSVALHGPPGTGKTTLVEALAQTCDVPLVEVTPSDIIVGGEEAVERRARAVFEALRFLTRVVILFDEFDPVLWDRDPESNERSVFTFLTPGMLPKLKDLRKSAKKRSVAFVLSTNLISRLDDAAIREGRFDEKIGIYPPDPLSRAGRLLNHWDMFCEAVQHSDSDDTRKQKYKSQKEDSVEPRILDILKYTSHGAMESLGKPGWFSMPDPSKKLSSETGGEKKSGNPFDCMYNCNLKCEQTAQEAFFDIGKKEKLKKKIAILEFGQWWWLHKWEKNIETAEDLKTALEARSSFDEFEKLMEN</sequence>
<evidence type="ECO:0000256" key="2">
    <source>
        <dbReference type="ARBA" id="ARBA00022741"/>
    </source>
</evidence>
<gene>
    <name evidence="6" type="ORF">V3H18_06515</name>
</gene>
<feature type="compositionally biased region" description="Polar residues" evidence="4">
    <location>
        <begin position="1"/>
        <end position="17"/>
    </location>
</feature>
<organism evidence="6 7">
    <name type="scientific">Methylocystis borbori</name>
    <dbReference type="NCBI Taxonomy" id="3118750"/>
    <lineage>
        <taxon>Bacteria</taxon>
        <taxon>Pseudomonadati</taxon>
        <taxon>Pseudomonadota</taxon>
        <taxon>Alphaproteobacteria</taxon>
        <taxon>Hyphomicrobiales</taxon>
        <taxon>Methylocystaceae</taxon>
        <taxon>Methylocystis</taxon>
    </lineage>
</organism>
<dbReference type="InterPro" id="IPR027417">
    <property type="entry name" value="P-loop_NTPase"/>
</dbReference>
<keyword evidence="3 6" id="KW-0067">ATP-binding</keyword>
<dbReference type="GO" id="GO:0005524">
    <property type="term" value="F:ATP binding"/>
    <property type="evidence" value="ECO:0007669"/>
    <property type="project" value="UniProtKB-KW"/>
</dbReference>
<dbReference type="Proteomes" id="UP001350748">
    <property type="component" value="Unassembled WGS sequence"/>
</dbReference>
<feature type="domain" description="AAA+ ATPase" evidence="5">
    <location>
        <begin position="632"/>
        <end position="773"/>
    </location>
</feature>
<evidence type="ECO:0000256" key="4">
    <source>
        <dbReference type="SAM" id="MobiDB-lite"/>
    </source>
</evidence>
<protein>
    <submittedName>
        <fullName evidence="6">ATP-binding protein</fullName>
    </submittedName>
</protein>
<dbReference type="CDD" id="cd19481">
    <property type="entry name" value="RecA-like_protease"/>
    <property type="match status" value="1"/>
</dbReference>
<evidence type="ECO:0000313" key="7">
    <source>
        <dbReference type="Proteomes" id="UP001350748"/>
    </source>
</evidence>
<dbReference type="Pfam" id="PF00004">
    <property type="entry name" value="AAA"/>
    <property type="match status" value="1"/>
</dbReference>
<accession>A0ABU7XGB0</accession>
<dbReference type="SUPFAM" id="SSF52540">
    <property type="entry name" value="P-loop containing nucleoside triphosphate hydrolases"/>
    <property type="match status" value="1"/>
</dbReference>
<comment type="caution">
    <text evidence="6">The sequence shown here is derived from an EMBL/GenBank/DDBJ whole genome shotgun (WGS) entry which is preliminary data.</text>
</comment>
<evidence type="ECO:0000256" key="1">
    <source>
        <dbReference type="ARBA" id="ARBA00006914"/>
    </source>
</evidence>
<reference evidence="6 7" key="1">
    <citation type="submission" date="2024-02" db="EMBL/GenBank/DDBJ databases">
        <authorList>
            <person name="Grouzdev D."/>
        </authorList>
    </citation>
    <scope>NUCLEOTIDE SEQUENCE [LARGE SCALE GENOMIC DNA]</scope>
    <source>
        <strain evidence="6 7">9N</strain>
    </source>
</reference>
<keyword evidence="2" id="KW-0547">Nucleotide-binding</keyword>
<dbReference type="InterPro" id="IPR050221">
    <property type="entry name" value="26S_Proteasome_ATPase"/>
</dbReference>
<evidence type="ECO:0000259" key="5">
    <source>
        <dbReference type="SMART" id="SM00382"/>
    </source>
</evidence>
<dbReference type="Gene3D" id="3.40.50.300">
    <property type="entry name" value="P-loop containing nucleotide triphosphate hydrolases"/>
    <property type="match status" value="1"/>
</dbReference>
<evidence type="ECO:0000313" key="6">
    <source>
        <dbReference type="EMBL" id="MEF3366189.1"/>
    </source>
</evidence>
<comment type="similarity">
    <text evidence="1">Belongs to the AAA ATPase family.</text>
</comment>